<dbReference type="AlphaFoldDB" id="A0A3N4MU39"/>
<gene>
    <name evidence="1" type="ORF">EG028_01900</name>
</gene>
<accession>A0A3N4MU39</accession>
<sequence length="59" mass="6497">MPTHEEIVQKLKSADIAEQLLEQGAGIAAKAIEDWGLSLGEAVDYVKTYLKLHPYRSNG</sequence>
<reference evidence="2" key="1">
    <citation type="submission" date="2018-11" db="EMBL/GenBank/DDBJ databases">
        <title>Chitinophaga lutea sp.nov., isolate from arsenic contaminated soil.</title>
        <authorList>
            <person name="Zong Y."/>
        </authorList>
    </citation>
    <scope>NUCLEOTIDE SEQUENCE [LARGE SCALE GENOMIC DNA]</scope>
    <source>
        <strain evidence="2">YLT18</strain>
    </source>
</reference>
<protein>
    <submittedName>
        <fullName evidence="1">Uncharacterized protein</fullName>
    </submittedName>
</protein>
<dbReference type="Proteomes" id="UP000279089">
    <property type="component" value="Unassembled WGS sequence"/>
</dbReference>
<dbReference type="EMBL" id="RMBX01000001">
    <property type="protein sequence ID" value="RPD43069.1"/>
    <property type="molecule type" value="Genomic_DNA"/>
</dbReference>
<name>A0A3N4MU39_9BACT</name>
<evidence type="ECO:0000313" key="2">
    <source>
        <dbReference type="Proteomes" id="UP000279089"/>
    </source>
</evidence>
<proteinExistence type="predicted"/>
<organism evidence="1 2">
    <name type="scientific">Chitinophaga barathri</name>
    <dbReference type="NCBI Taxonomy" id="1647451"/>
    <lineage>
        <taxon>Bacteria</taxon>
        <taxon>Pseudomonadati</taxon>
        <taxon>Bacteroidota</taxon>
        <taxon>Chitinophagia</taxon>
        <taxon>Chitinophagales</taxon>
        <taxon>Chitinophagaceae</taxon>
        <taxon>Chitinophaga</taxon>
    </lineage>
</organism>
<keyword evidence="2" id="KW-1185">Reference proteome</keyword>
<dbReference type="RefSeq" id="WP_120514340.1">
    <property type="nucleotide sequence ID" value="NZ_QXZY01000001.1"/>
</dbReference>
<evidence type="ECO:0000313" key="1">
    <source>
        <dbReference type="EMBL" id="RPD43069.1"/>
    </source>
</evidence>
<comment type="caution">
    <text evidence="1">The sequence shown here is derived from an EMBL/GenBank/DDBJ whole genome shotgun (WGS) entry which is preliminary data.</text>
</comment>